<evidence type="ECO:0000259" key="4">
    <source>
        <dbReference type="PROSITE" id="PS50956"/>
    </source>
</evidence>
<dbReference type="InterPro" id="IPR011991">
    <property type="entry name" value="ArsR-like_HTH"/>
</dbReference>
<dbReference type="CDD" id="cd00090">
    <property type="entry name" value="HTH_ARSR"/>
    <property type="match status" value="1"/>
</dbReference>
<dbReference type="PROSITE" id="PS50956">
    <property type="entry name" value="HTH_ASNC_2"/>
    <property type="match status" value="1"/>
</dbReference>
<evidence type="ECO:0000256" key="1">
    <source>
        <dbReference type="ARBA" id="ARBA00023015"/>
    </source>
</evidence>
<organism evidence="5 6">
    <name type="scientific">Ponticaulis profundi</name>
    <dbReference type="NCBI Taxonomy" id="2665222"/>
    <lineage>
        <taxon>Bacteria</taxon>
        <taxon>Pseudomonadati</taxon>
        <taxon>Pseudomonadota</taxon>
        <taxon>Alphaproteobacteria</taxon>
        <taxon>Hyphomonadales</taxon>
        <taxon>Hyphomonadaceae</taxon>
        <taxon>Ponticaulis</taxon>
    </lineage>
</organism>
<dbReference type="RefSeq" id="WP_377375384.1">
    <property type="nucleotide sequence ID" value="NZ_JBHSSW010000003.1"/>
</dbReference>
<protein>
    <submittedName>
        <fullName evidence="5">Lrp/AsnC family transcriptional regulator</fullName>
    </submittedName>
</protein>
<dbReference type="SUPFAM" id="SSF54909">
    <property type="entry name" value="Dimeric alpha+beta barrel"/>
    <property type="match status" value="1"/>
</dbReference>
<dbReference type="Proteomes" id="UP001596303">
    <property type="component" value="Unassembled WGS sequence"/>
</dbReference>
<dbReference type="SUPFAM" id="SSF46785">
    <property type="entry name" value="Winged helix' DNA-binding domain"/>
    <property type="match status" value="1"/>
</dbReference>
<feature type="domain" description="HTH asnC-type" evidence="4">
    <location>
        <begin position="6"/>
        <end position="67"/>
    </location>
</feature>
<name>A0ABW1S5J4_9PROT</name>
<dbReference type="SMART" id="SM00344">
    <property type="entry name" value="HTH_ASNC"/>
    <property type="match status" value="1"/>
</dbReference>
<dbReference type="InterPro" id="IPR036390">
    <property type="entry name" value="WH_DNA-bd_sf"/>
</dbReference>
<dbReference type="InterPro" id="IPR019885">
    <property type="entry name" value="Tscrpt_reg_HTH_AsnC-type_CS"/>
</dbReference>
<evidence type="ECO:0000313" key="6">
    <source>
        <dbReference type="Proteomes" id="UP001596303"/>
    </source>
</evidence>
<keyword evidence="1" id="KW-0805">Transcription regulation</keyword>
<dbReference type="PRINTS" id="PR00033">
    <property type="entry name" value="HTHASNC"/>
</dbReference>
<comment type="caution">
    <text evidence="5">The sequence shown here is derived from an EMBL/GenBank/DDBJ whole genome shotgun (WGS) entry which is preliminary data.</text>
</comment>
<dbReference type="PANTHER" id="PTHR30154:SF17">
    <property type="entry name" value="DNA-BINDING TRANSCRIPTIONAL ACTIVATOR DECR"/>
    <property type="match status" value="1"/>
</dbReference>
<dbReference type="Pfam" id="PF13412">
    <property type="entry name" value="HTH_24"/>
    <property type="match status" value="1"/>
</dbReference>
<dbReference type="InterPro" id="IPR011008">
    <property type="entry name" value="Dimeric_a/b-barrel"/>
</dbReference>
<keyword evidence="6" id="KW-1185">Reference proteome</keyword>
<dbReference type="InterPro" id="IPR019887">
    <property type="entry name" value="Tscrpt_reg_AsnC/Lrp_C"/>
</dbReference>
<dbReference type="Gene3D" id="1.10.10.10">
    <property type="entry name" value="Winged helix-like DNA-binding domain superfamily/Winged helix DNA-binding domain"/>
    <property type="match status" value="1"/>
</dbReference>
<dbReference type="Pfam" id="PF01037">
    <property type="entry name" value="AsnC_trans_reg"/>
    <property type="match status" value="1"/>
</dbReference>
<sequence length="165" mass="18452">MLSVDLDLIDKKILELIQHDASLSVADIADRVGLSSSPCWRRIKRMEEQGVIQRRVTVLDRHALGLNFEVVASVKLQLPTRENLEKFESAIDGWSEVVECMTVTGAVDYIIRVLTLDMQAYDDFLRDKLLSLGLVSDVQSRIIVNVSKRTTAVPLALVEETNSGN</sequence>
<keyword evidence="3" id="KW-0804">Transcription</keyword>
<gene>
    <name evidence="5" type="ORF">ACFQDM_02430</name>
</gene>
<evidence type="ECO:0000313" key="5">
    <source>
        <dbReference type="EMBL" id="MFC6196913.1"/>
    </source>
</evidence>
<accession>A0ABW1S5J4</accession>
<evidence type="ECO:0000256" key="2">
    <source>
        <dbReference type="ARBA" id="ARBA00023125"/>
    </source>
</evidence>
<dbReference type="InterPro" id="IPR019888">
    <property type="entry name" value="Tscrpt_reg_AsnC-like"/>
</dbReference>
<dbReference type="EMBL" id="JBHSSW010000003">
    <property type="protein sequence ID" value="MFC6196913.1"/>
    <property type="molecule type" value="Genomic_DNA"/>
</dbReference>
<keyword evidence="2" id="KW-0238">DNA-binding</keyword>
<dbReference type="Gene3D" id="3.30.70.920">
    <property type="match status" value="1"/>
</dbReference>
<reference evidence="6" key="1">
    <citation type="journal article" date="2019" name="Int. J. Syst. Evol. Microbiol.">
        <title>The Global Catalogue of Microorganisms (GCM) 10K type strain sequencing project: providing services to taxonomists for standard genome sequencing and annotation.</title>
        <authorList>
            <consortium name="The Broad Institute Genomics Platform"/>
            <consortium name="The Broad Institute Genome Sequencing Center for Infectious Disease"/>
            <person name="Wu L."/>
            <person name="Ma J."/>
        </authorList>
    </citation>
    <scope>NUCLEOTIDE SEQUENCE [LARGE SCALE GENOMIC DNA]</scope>
    <source>
        <strain evidence="6">CGMCC-1.15741</strain>
    </source>
</reference>
<dbReference type="PROSITE" id="PS00519">
    <property type="entry name" value="HTH_ASNC_1"/>
    <property type="match status" value="1"/>
</dbReference>
<dbReference type="InterPro" id="IPR036388">
    <property type="entry name" value="WH-like_DNA-bd_sf"/>
</dbReference>
<dbReference type="InterPro" id="IPR000485">
    <property type="entry name" value="AsnC-type_HTH_dom"/>
</dbReference>
<dbReference type="PANTHER" id="PTHR30154">
    <property type="entry name" value="LEUCINE-RESPONSIVE REGULATORY PROTEIN"/>
    <property type="match status" value="1"/>
</dbReference>
<proteinExistence type="predicted"/>
<evidence type="ECO:0000256" key="3">
    <source>
        <dbReference type="ARBA" id="ARBA00023163"/>
    </source>
</evidence>